<keyword evidence="2" id="KW-0663">Pyridoxal phosphate</keyword>
<dbReference type="GO" id="GO:0008483">
    <property type="term" value="F:transaminase activity"/>
    <property type="evidence" value="ECO:0007669"/>
    <property type="project" value="UniProtKB-KW"/>
</dbReference>
<reference evidence="9" key="1">
    <citation type="journal article" date="2019" name="Int. J. Syst. Evol. Microbiol.">
        <title>The Global Catalogue of Microorganisms (GCM) 10K type strain sequencing project: providing services to taxonomists for standard genome sequencing and annotation.</title>
        <authorList>
            <consortium name="The Broad Institute Genomics Platform"/>
            <consortium name="The Broad Institute Genome Sequencing Center for Infectious Disease"/>
            <person name="Wu L."/>
            <person name="Ma J."/>
        </authorList>
    </citation>
    <scope>NUCLEOTIDE SEQUENCE [LARGE SCALE GENOMIC DNA]</scope>
    <source>
        <strain evidence="9">JCM 17986</strain>
    </source>
</reference>
<evidence type="ECO:0000256" key="5">
    <source>
        <dbReference type="ARBA" id="ARBA00023163"/>
    </source>
</evidence>
<dbReference type="PANTHER" id="PTHR46577:SF1">
    <property type="entry name" value="HTH-TYPE TRANSCRIPTIONAL REGULATORY PROTEIN GABR"/>
    <property type="match status" value="1"/>
</dbReference>
<dbReference type="InterPro" id="IPR015424">
    <property type="entry name" value="PyrdxlP-dep_Trfase"/>
</dbReference>
<keyword evidence="3" id="KW-0805">Transcription regulation</keyword>
<dbReference type="SUPFAM" id="SSF53383">
    <property type="entry name" value="PLP-dependent transferases"/>
    <property type="match status" value="1"/>
</dbReference>
<dbReference type="PANTHER" id="PTHR46577">
    <property type="entry name" value="HTH-TYPE TRANSCRIPTIONAL REGULATORY PROTEIN GABR"/>
    <property type="match status" value="1"/>
</dbReference>
<dbReference type="PROSITE" id="PS50949">
    <property type="entry name" value="HTH_GNTR"/>
    <property type="match status" value="1"/>
</dbReference>
<comment type="similarity">
    <text evidence="1">In the C-terminal section; belongs to the class-I pyridoxal-phosphate-dependent aminotransferase family.</text>
</comment>
<dbReference type="InterPro" id="IPR051446">
    <property type="entry name" value="HTH_trans_reg/aminotransferase"/>
</dbReference>
<dbReference type="Proteomes" id="UP001500466">
    <property type="component" value="Unassembled WGS sequence"/>
</dbReference>
<feature type="domain" description="HTH gntR-type" evidence="7">
    <location>
        <begin position="45"/>
        <end position="113"/>
    </location>
</feature>
<dbReference type="SMART" id="SM00345">
    <property type="entry name" value="HTH_GNTR"/>
    <property type="match status" value="1"/>
</dbReference>
<dbReference type="RefSeq" id="WP_345677528.1">
    <property type="nucleotide sequence ID" value="NZ_BAABHS010000016.1"/>
</dbReference>
<dbReference type="InterPro" id="IPR004839">
    <property type="entry name" value="Aminotransferase_I/II_large"/>
</dbReference>
<dbReference type="CDD" id="cd07377">
    <property type="entry name" value="WHTH_GntR"/>
    <property type="match status" value="1"/>
</dbReference>
<dbReference type="InterPro" id="IPR036388">
    <property type="entry name" value="WH-like_DNA-bd_sf"/>
</dbReference>
<dbReference type="Pfam" id="PF00392">
    <property type="entry name" value="GntR"/>
    <property type="match status" value="1"/>
</dbReference>
<evidence type="ECO:0000256" key="2">
    <source>
        <dbReference type="ARBA" id="ARBA00022898"/>
    </source>
</evidence>
<gene>
    <name evidence="8" type="ORF">GCM10023205_46210</name>
</gene>
<sequence>MSSRHLTVTSTRLADLLDPWQHAADPTAAASLPGPAPAGPSGPATPAYRALADRIRALVLDGRVPLTARLPAERGLADRLGVSRTTVAAAYDLLRSDGYLVSRRGSGSWTALPNHHPEPPTRALVPSSITGIIDLGVAALPGPGRPLHRAVADAADALPAYTTAHGYHPAGLPLLRETIAARYTRRGAPTTPDQILVTSGALSAWVLLLRTFVHPGDRVAVESPTYANAIEAVRAGGGRPVPVPMADDGWDLPAWRDALRAASPRLAYVIADYQNPTGHLATAETRRALVDAARATGTVLVVDETCADLALDTPPAPHPDHPAPVAAFDRAGTVVTLGSAAKSFWGGLRIGWIRATPELIRRFTATRAGLDVAAPVLDQLVVHYLMADHEDAILDARIPTVRAARTHLAAELATHLPTWTHRHPPGGLSLWVRTDNLSTTVLSEAAARHGLRLAPGTLFGTTGAFERHVRLPYTLDTPTLTEAVRRLTLAAAETGRARGDGGLTPAFTGCVA</sequence>
<name>A0ABP9HN41_9ACTN</name>
<dbReference type="CDD" id="cd00609">
    <property type="entry name" value="AAT_like"/>
    <property type="match status" value="1"/>
</dbReference>
<dbReference type="EMBL" id="BAABHS010000016">
    <property type="protein sequence ID" value="GAA4974337.1"/>
    <property type="molecule type" value="Genomic_DNA"/>
</dbReference>
<dbReference type="Pfam" id="PF00155">
    <property type="entry name" value="Aminotran_1_2"/>
    <property type="match status" value="1"/>
</dbReference>
<evidence type="ECO:0000313" key="9">
    <source>
        <dbReference type="Proteomes" id="UP001500466"/>
    </source>
</evidence>
<accession>A0ABP9HN41</accession>
<keyword evidence="4" id="KW-0238">DNA-binding</keyword>
<proteinExistence type="inferred from homology"/>
<keyword evidence="8" id="KW-0032">Aminotransferase</keyword>
<dbReference type="SUPFAM" id="SSF46785">
    <property type="entry name" value="Winged helix' DNA-binding domain"/>
    <property type="match status" value="1"/>
</dbReference>
<evidence type="ECO:0000313" key="8">
    <source>
        <dbReference type="EMBL" id="GAA4974337.1"/>
    </source>
</evidence>
<dbReference type="InterPro" id="IPR015421">
    <property type="entry name" value="PyrdxlP-dep_Trfase_major"/>
</dbReference>
<keyword evidence="9" id="KW-1185">Reference proteome</keyword>
<organism evidence="8 9">
    <name type="scientific">Yinghuangia aomiensis</name>
    <dbReference type="NCBI Taxonomy" id="676205"/>
    <lineage>
        <taxon>Bacteria</taxon>
        <taxon>Bacillati</taxon>
        <taxon>Actinomycetota</taxon>
        <taxon>Actinomycetes</taxon>
        <taxon>Kitasatosporales</taxon>
        <taxon>Streptomycetaceae</taxon>
        <taxon>Yinghuangia</taxon>
    </lineage>
</organism>
<dbReference type="InterPro" id="IPR000524">
    <property type="entry name" value="Tscrpt_reg_HTH_GntR"/>
</dbReference>
<keyword evidence="5" id="KW-0804">Transcription</keyword>
<evidence type="ECO:0000259" key="7">
    <source>
        <dbReference type="PROSITE" id="PS50949"/>
    </source>
</evidence>
<evidence type="ECO:0000256" key="6">
    <source>
        <dbReference type="SAM" id="MobiDB-lite"/>
    </source>
</evidence>
<dbReference type="InterPro" id="IPR036390">
    <property type="entry name" value="WH_DNA-bd_sf"/>
</dbReference>
<dbReference type="PRINTS" id="PR00035">
    <property type="entry name" value="HTHGNTR"/>
</dbReference>
<evidence type="ECO:0000256" key="4">
    <source>
        <dbReference type="ARBA" id="ARBA00023125"/>
    </source>
</evidence>
<comment type="caution">
    <text evidence="8">The sequence shown here is derived from an EMBL/GenBank/DDBJ whole genome shotgun (WGS) entry which is preliminary data.</text>
</comment>
<keyword evidence="8" id="KW-0808">Transferase</keyword>
<evidence type="ECO:0000256" key="3">
    <source>
        <dbReference type="ARBA" id="ARBA00023015"/>
    </source>
</evidence>
<dbReference type="Gene3D" id="3.40.640.10">
    <property type="entry name" value="Type I PLP-dependent aspartate aminotransferase-like (Major domain)"/>
    <property type="match status" value="1"/>
</dbReference>
<feature type="region of interest" description="Disordered" evidence="6">
    <location>
        <begin position="26"/>
        <end position="45"/>
    </location>
</feature>
<dbReference type="Gene3D" id="1.10.10.10">
    <property type="entry name" value="Winged helix-like DNA-binding domain superfamily/Winged helix DNA-binding domain"/>
    <property type="match status" value="1"/>
</dbReference>
<protein>
    <submittedName>
        <fullName evidence="8">PLP-dependent aminotransferase family protein</fullName>
    </submittedName>
</protein>
<evidence type="ECO:0000256" key="1">
    <source>
        <dbReference type="ARBA" id="ARBA00005384"/>
    </source>
</evidence>